<evidence type="ECO:0000256" key="6">
    <source>
        <dbReference type="ARBA" id="ARBA00022670"/>
    </source>
</evidence>
<dbReference type="PANTHER" id="PTHR11705">
    <property type="entry name" value="PROTEASE FAMILY M14 CARBOXYPEPTIDASE A,B"/>
    <property type="match status" value="1"/>
</dbReference>
<keyword evidence="6" id="KW-0645">Protease</keyword>
<evidence type="ECO:0000313" key="16">
    <source>
        <dbReference type="EMBL" id="KAK8133329.1"/>
    </source>
</evidence>
<evidence type="ECO:0000256" key="3">
    <source>
        <dbReference type="ARBA" id="ARBA00004613"/>
    </source>
</evidence>
<evidence type="ECO:0000256" key="4">
    <source>
        <dbReference type="ARBA" id="ARBA00005988"/>
    </source>
</evidence>
<name>A0AAW0REZ5_9PEZI</name>
<evidence type="ECO:0000256" key="2">
    <source>
        <dbReference type="ARBA" id="ARBA00003091"/>
    </source>
</evidence>
<gene>
    <name evidence="16" type="ORF">PG999_001502</name>
</gene>
<keyword evidence="8" id="KW-0378">Hydrolase</keyword>
<comment type="cofactor">
    <cofactor evidence="1">
        <name>Zn(2+)</name>
        <dbReference type="ChEBI" id="CHEBI:29105"/>
    </cofactor>
</comment>
<accession>A0AAW0REZ5</accession>
<evidence type="ECO:0000256" key="11">
    <source>
        <dbReference type="ARBA" id="ARBA00041263"/>
    </source>
</evidence>
<evidence type="ECO:0000256" key="12">
    <source>
        <dbReference type="ARBA" id="ARBA00042017"/>
    </source>
</evidence>
<keyword evidence="17" id="KW-1185">Reference proteome</keyword>
<feature type="active site" description="Proton donor/acceptor" evidence="13">
    <location>
        <position position="327"/>
    </location>
</feature>
<dbReference type="EMBL" id="JAQQWP010000001">
    <property type="protein sequence ID" value="KAK8133329.1"/>
    <property type="molecule type" value="Genomic_DNA"/>
</dbReference>
<dbReference type="PANTHER" id="PTHR11705:SF83">
    <property type="entry name" value="INACTIVE METALLOCARBOXYPEPTIDASE ECM14"/>
    <property type="match status" value="1"/>
</dbReference>
<dbReference type="AlphaFoldDB" id="A0AAW0REZ5"/>
<sequence length="545" mass="61062">MFPTTANNLRWAAYLSILQSVWAQSGGIQTGLQYGENWLQTIKDSELVAQNFPDVDIELLSPAFLDPKSVPERFTNGTEGPTDHIELDFFIRDLARQNDWMTYQSADFLSEEGRTIPYVFLSRPSSTNTPKLRVYLQGAIHGNEPAADQSILALLGKMNANQTWTESLLEKMDIKILPRYNVDGVAYFQRQLAVNLDPNREHIKLMRGQSRGIKRVVSEYKPHISIDMHEFNAPTVYGGQYQHGSDSLISGGINLNIHQAIRDQVLDNFIPAMGARLESYGLRWEHYATGASNSTPGSSISFTQAVTEARTGRNAVGLTQAISFLLEMRGIRLGNQHFQRRVATALIKIEAILELARDQTDDIYSTVEGAIAEFIESNDDIVVTDSYPRSNRTFTMIDQRNGSVVQAPVTWYETTPSKANLTRARPEAYLIPRSWSDVAERLEILGLDVETMNHEFRGRVEAMTVASSSLGSRIYEGHVLNTVTTNSTTREVVLPAGSFRVSTRQKNAALAFTALEPENIDSYVNFNIIPVSKGEEYPIFRIPRS</sequence>
<dbReference type="PROSITE" id="PS52035">
    <property type="entry name" value="PEPTIDASE_M14"/>
    <property type="match status" value="1"/>
</dbReference>
<organism evidence="16 17">
    <name type="scientific">Apiospora kogelbergensis</name>
    <dbReference type="NCBI Taxonomy" id="1337665"/>
    <lineage>
        <taxon>Eukaryota</taxon>
        <taxon>Fungi</taxon>
        <taxon>Dikarya</taxon>
        <taxon>Ascomycota</taxon>
        <taxon>Pezizomycotina</taxon>
        <taxon>Sordariomycetes</taxon>
        <taxon>Xylariomycetidae</taxon>
        <taxon>Amphisphaeriales</taxon>
        <taxon>Apiosporaceae</taxon>
        <taxon>Apiospora</taxon>
    </lineage>
</organism>
<keyword evidence="10" id="KW-0325">Glycoprotein</keyword>
<keyword evidence="9" id="KW-0843">Virulence</keyword>
<dbReference type="Gene3D" id="3.40.630.10">
    <property type="entry name" value="Zn peptidases"/>
    <property type="match status" value="1"/>
</dbReference>
<dbReference type="GO" id="GO:0008270">
    <property type="term" value="F:zinc ion binding"/>
    <property type="evidence" value="ECO:0007669"/>
    <property type="project" value="InterPro"/>
</dbReference>
<evidence type="ECO:0000256" key="5">
    <source>
        <dbReference type="ARBA" id="ARBA00022525"/>
    </source>
</evidence>
<evidence type="ECO:0000256" key="10">
    <source>
        <dbReference type="ARBA" id="ARBA00023180"/>
    </source>
</evidence>
<dbReference type="GO" id="GO:0006508">
    <property type="term" value="P:proteolysis"/>
    <property type="evidence" value="ECO:0007669"/>
    <property type="project" value="UniProtKB-KW"/>
</dbReference>
<evidence type="ECO:0000313" key="17">
    <source>
        <dbReference type="Proteomes" id="UP001392437"/>
    </source>
</evidence>
<evidence type="ECO:0000259" key="15">
    <source>
        <dbReference type="PROSITE" id="PS52035"/>
    </source>
</evidence>
<proteinExistence type="inferred from homology"/>
<dbReference type="InterPro" id="IPR000834">
    <property type="entry name" value="Peptidase_M14"/>
</dbReference>
<dbReference type="Pfam" id="PF00246">
    <property type="entry name" value="Peptidase_M14"/>
    <property type="match status" value="1"/>
</dbReference>
<evidence type="ECO:0000256" key="9">
    <source>
        <dbReference type="ARBA" id="ARBA00023026"/>
    </source>
</evidence>
<evidence type="ECO:0000256" key="14">
    <source>
        <dbReference type="SAM" id="SignalP"/>
    </source>
</evidence>
<reference evidence="16 17" key="1">
    <citation type="submission" date="2023-01" db="EMBL/GenBank/DDBJ databases">
        <title>Analysis of 21 Apiospora genomes using comparative genomics revels a genus with tremendous synthesis potential of carbohydrate active enzymes and secondary metabolites.</title>
        <authorList>
            <person name="Sorensen T."/>
        </authorList>
    </citation>
    <scope>NUCLEOTIDE SEQUENCE [LARGE SCALE GENOMIC DNA]</scope>
    <source>
        <strain evidence="16 17">CBS 117206</strain>
    </source>
</reference>
<dbReference type="SUPFAM" id="SSF53187">
    <property type="entry name" value="Zn-dependent exopeptidases"/>
    <property type="match status" value="1"/>
</dbReference>
<keyword evidence="5" id="KW-0964">Secreted</keyword>
<comment type="function">
    <text evidence="2">Extracellular metalloprotease that contributes to pathogenicity.</text>
</comment>
<evidence type="ECO:0000256" key="13">
    <source>
        <dbReference type="PROSITE-ProRule" id="PRU01379"/>
    </source>
</evidence>
<protein>
    <recommendedName>
        <fullName evidence="12">Carboxypeptidase M14B</fullName>
    </recommendedName>
    <alternativeName>
        <fullName evidence="11">Carboxypeptidase MCPB</fullName>
    </alternativeName>
</protein>
<feature type="domain" description="Peptidase M14" evidence="15">
    <location>
        <begin position="80"/>
        <end position="356"/>
    </location>
</feature>
<feature type="signal peptide" evidence="14">
    <location>
        <begin position="1"/>
        <end position="23"/>
    </location>
</feature>
<comment type="caution">
    <text evidence="16">The sequence shown here is derived from an EMBL/GenBank/DDBJ whole genome shotgun (WGS) entry which is preliminary data.</text>
</comment>
<evidence type="ECO:0000256" key="8">
    <source>
        <dbReference type="ARBA" id="ARBA00022801"/>
    </source>
</evidence>
<feature type="chain" id="PRO_5043866845" description="Carboxypeptidase M14B" evidence="14">
    <location>
        <begin position="24"/>
        <end position="545"/>
    </location>
</feature>
<evidence type="ECO:0000256" key="1">
    <source>
        <dbReference type="ARBA" id="ARBA00001947"/>
    </source>
</evidence>
<evidence type="ECO:0000256" key="7">
    <source>
        <dbReference type="ARBA" id="ARBA00022729"/>
    </source>
</evidence>
<dbReference type="GO" id="GO:0004181">
    <property type="term" value="F:metallocarboxypeptidase activity"/>
    <property type="evidence" value="ECO:0007669"/>
    <property type="project" value="InterPro"/>
</dbReference>
<comment type="subcellular location">
    <subcellularLocation>
        <location evidence="3">Secreted</location>
    </subcellularLocation>
</comment>
<comment type="similarity">
    <text evidence="4 13">Belongs to the peptidase M14 family.</text>
</comment>
<keyword evidence="7 14" id="KW-0732">Signal</keyword>
<dbReference type="GO" id="GO:0005576">
    <property type="term" value="C:extracellular region"/>
    <property type="evidence" value="ECO:0007669"/>
    <property type="project" value="UniProtKB-SubCell"/>
</dbReference>
<dbReference type="Proteomes" id="UP001392437">
    <property type="component" value="Unassembled WGS sequence"/>
</dbReference>